<feature type="active site" description="Nucleophile" evidence="4">
    <location>
        <position position="182"/>
    </location>
</feature>
<dbReference type="SUPFAM" id="SSF53474">
    <property type="entry name" value="alpha/beta-Hydrolases"/>
    <property type="match status" value="1"/>
</dbReference>
<dbReference type="RefSeq" id="WP_152217329.1">
    <property type="nucleotide sequence ID" value="NZ_JBAQYD010000296.1"/>
</dbReference>
<evidence type="ECO:0000313" key="7">
    <source>
        <dbReference type="Proteomes" id="UP000468901"/>
    </source>
</evidence>
<dbReference type="InterPro" id="IPR029058">
    <property type="entry name" value="AB_hydrolase_fold"/>
</dbReference>
<dbReference type="PIRSF" id="PIRSF001112">
    <property type="entry name" value="Epoxide_hydrolase"/>
    <property type="match status" value="1"/>
</dbReference>
<dbReference type="GO" id="GO:0004301">
    <property type="term" value="F:epoxide hydrolase activity"/>
    <property type="evidence" value="ECO:0007669"/>
    <property type="project" value="TreeGrafter"/>
</dbReference>
<feature type="domain" description="Epoxide hydrolase N-terminal" evidence="5">
    <location>
        <begin position="5"/>
        <end position="113"/>
    </location>
</feature>
<feature type="active site" description="Proton acceptor" evidence="4">
    <location>
        <position position="371"/>
    </location>
</feature>
<dbReference type="PRINTS" id="PR00412">
    <property type="entry name" value="EPOXHYDRLASE"/>
</dbReference>
<proteinExistence type="inferred from homology"/>
<dbReference type="Proteomes" id="UP000468901">
    <property type="component" value="Unassembled WGS sequence"/>
</dbReference>
<accession>A0A6N6VFP6</accession>
<keyword evidence="2" id="KW-0058">Aromatic hydrocarbons catabolism</keyword>
<evidence type="ECO:0000313" key="6">
    <source>
        <dbReference type="EMBL" id="KAB7738704.1"/>
    </source>
</evidence>
<gene>
    <name evidence="6" type="ORF">F2P47_15695</name>
</gene>
<reference evidence="6 7" key="1">
    <citation type="submission" date="2019-09" db="EMBL/GenBank/DDBJ databases">
        <title>Parvibaculum sedimenti sp. nov., isolated from sediment.</title>
        <authorList>
            <person name="Wang Y."/>
        </authorList>
    </citation>
    <scope>NUCLEOTIDE SEQUENCE [LARGE SCALE GENOMIC DNA]</scope>
    <source>
        <strain evidence="6 7">HXT-9</strain>
    </source>
</reference>
<keyword evidence="3 6" id="KW-0378">Hydrolase</keyword>
<dbReference type="Pfam" id="PF06441">
    <property type="entry name" value="EHN"/>
    <property type="match status" value="1"/>
</dbReference>
<comment type="similarity">
    <text evidence="1">Belongs to the peptidase S33 family.</text>
</comment>
<feature type="active site" description="Proton donor" evidence="4">
    <location>
        <position position="315"/>
    </location>
</feature>
<dbReference type="InterPro" id="IPR016292">
    <property type="entry name" value="Epoxide_hydrolase"/>
</dbReference>
<keyword evidence="7" id="KW-1185">Reference proteome</keyword>
<evidence type="ECO:0000256" key="2">
    <source>
        <dbReference type="ARBA" id="ARBA00022797"/>
    </source>
</evidence>
<evidence type="ECO:0000256" key="4">
    <source>
        <dbReference type="PIRSR" id="PIRSR001112-1"/>
    </source>
</evidence>
<evidence type="ECO:0000256" key="3">
    <source>
        <dbReference type="ARBA" id="ARBA00022801"/>
    </source>
</evidence>
<dbReference type="InterPro" id="IPR000639">
    <property type="entry name" value="Epox_hydrolase-like"/>
</dbReference>
<evidence type="ECO:0000256" key="1">
    <source>
        <dbReference type="ARBA" id="ARBA00010088"/>
    </source>
</evidence>
<dbReference type="InterPro" id="IPR010497">
    <property type="entry name" value="Epoxide_hydro_N"/>
</dbReference>
<evidence type="ECO:0000259" key="5">
    <source>
        <dbReference type="Pfam" id="PF06441"/>
    </source>
</evidence>
<protein>
    <submittedName>
        <fullName evidence="6">Epoxide hydrolase</fullName>
    </submittedName>
</protein>
<sequence>MGAPVPFKIDIPQSAIDAILAKVRAYEWHEMPEIAPGADRWAYGTDMEYMKELCAYWTSAFDWRKAEAALNRFPQFKATVDGQEIHFIHVKGSGANPETVLLTHGWPGSVFEFWDVIEPLAHPEKFGGKAEDGVNLVVPSLPGYAFSGKPKKPIGPKGTAALWDKLMREVLGYNDYIAQGGDWGAVVTGYIGLNHSQAKGGGCKAIHLNMFGIRGAFAPETPEENQWAAGAALNFELEGAYLRLQMTKPQTLSYGMMDSPVGAAAWIIEKFNTWSDRRGPDGREFIENAFTKDQLLTNVMIYLVTRTFNTATWFYRGMFEEGGTNIPAGEKVEVPTGIANFPKEFMPFPPRSMVEKSFNVARWASFEHGGHFAAMETKSVFADEVRVFVNQVKAGS</sequence>
<dbReference type="EMBL" id="WESC01000017">
    <property type="protein sequence ID" value="KAB7738704.1"/>
    <property type="molecule type" value="Genomic_DNA"/>
</dbReference>
<dbReference type="PANTHER" id="PTHR21661:SF35">
    <property type="entry name" value="EPOXIDE HYDROLASE"/>
    <property type="match status" value="1"/>
</dbReference>
<organism evidence="6 7">
    <name type="scientific">Parvibaculum sedimenti</name>
    <dbReference type="NCBI Taxonomy" id="2608632"/>
    <lineage>
        <taxon>Bacteria</taxon>
        <taxon>Pseudomonadati</taxon>
        <taxon>Pseudomonadota</taxon>
        <taxon>Alphaproteobacteria</taxon>
        <taxon>Hyphomicrobiales</taxon>
        <taxon>Parvibaculaceae</taxon>
        <taxon>Parvibaculum</taxon>
    </lineage>
</organism>
<dbReference type="Gene3D" id="3.40.50.1820">
    <property type="entry name" value="alpha/beta hydrolase"/>
    <property type="match status" value="1"/>
</dbReference>
<dbReference type="AlphaFoldDB" id="A0A6N6VFP6"/>
<comment type="caution">
    <text evidence="6">The sequence shown here is derived from an EMBL/GenBank/DDBJ whole genome shotgun (WGS) entry which is preliminary data.</text>
</comment>
<dbReference type="PANTHER" id="PTHR21661">
    <property type="entry name" value="EPOXIDE HYDROLASE 1-RELATED"/>
    <property type="match status" value="1"/>
</dbReference>
<name>A0A6N6VFP6_9HYPH</name>
<dbReference type="GO" id="GO:0097176">
    <property type="term" value="P:epoxide metabolic process"/>
    <property type="evidence" value="ECO:0007669"/>
    <property type="project" value="TreeGrafter"/>
</dbReference>